<gene>
    <name evidence="1" type="ORF">D5H75_20100</name>
</gene>
<dbReference type="RefSeq" id="WP_119928032.1">
    <property type="nucleotide sequence ID" value="NZ_QZEY01000007.1"/>
</dbReference>
<evidence type="ECO:0000313" key="1">
    <source>
        <dbReference type="EMBL" id="RJL31347.1"/>
    </source>
</evidence>
<dbReference type="OrthoDB" id="3848264at2"/>
<dbReference type="Proteomes" id="UP000265768">
    <property type="component" value="Unassembled WGS sequence"/>
</dbReference>
<organism evidence="1 2">
    <name type="scientific">Bailinhaonella thermotolerans</name>
    <dbReference type="NCBI Taxonomy" id="1070861"/>
    <lineage>
        <taxon>Bacteria</taxon>
        <taxon>Bacillati</taxon>
        <taxon>Actinomycetota</taxon>
        <taxon>Actinomycetes</taxon>
        <taxon>Streptosporangiales</taxon>
        <taxon>Streptosporangiaceae</taxon>
        <taxon>Bailinhaonella</taxon>
    </lineage>
</organism>
<dbReference type="AlphaFoldDB" id="A0A3A4AZX8"/>
<evidence type="ECO:0000313" key="2">
    <source>
        <dbReference type="Proteomes" id="UP000265768"/>
    </source>
</evidence>
<proteinExistence type="predicted"/>
<accession>A0A3A4AZX8</accession>
<protein>
    <submittedName>
        <fullName evidence="1">Uncharacterized protein</fullName>
    </submittedName>
</protein>
<dbReference type="EMBL" id="QZEY01000007">
    <property type="protein sequence ID" value="RJL31347.1"/>
    <property type="molecule type" value="Genomic_DNA"/>
</dbReference>
<name>A0A3A4AZX8_9ACTN</name>
<reference evidence="1 2" key="1">
    <citation type="submission" date="2018-09" db="EMBL/GenBank/DDBJ databases">
        <title>YIM 75507 draft genome.</title>
        <authorList>
            <person name="Tang S."/>
            <person name="Feng Y."/>
        </authorList>
    </citation>
    <scope>NUCLEOTIDE SEQUENCE [LARGE SCALE GENOMIC DNA]</scope>
    <source>
        <strain evidence="1 2">YIM 75507</strain>
    </source>
</reference>
<keyword evidence="2" id="KW-1185">Reference proteome</keyword>
<sequence length="197" mass="20952">MTAELARGVLRVPLVEDAWRLAVWTGERPLTPAGVLSAGDAAEAVRTLGLRFPADELARPRPPHVLWVVVVNTRLVRVERGVARPGPRVGELAVGEPDKLLAFWDEVVMDVLDRADFGLTGSAEIDAGLVDLLTMLYAEGEPVPVARLGHPEAIDQALDVLAYCGLVGRAATGVGLTPLGRTAVRAELRRAFTAPGS</sequence>
<comment type="caution">
    <text evidence="1">The sequence shown here is derived from an EMBL/GenBank/DDBJ whole genome shotgun (WGS) entry which is preliminary data.</text>
</comment>